<dbReference type="Proteomes" id="UP000663852">
    <property type="component" value="Unassembled WGS sequence"/>
</dbReference>
<dbReference type="AlphaFoldDB" id="A0A814V0P8"/>
<proteinExistence type="inferred from homology"/>
<feature type="domain" description="Alpha-D-phosphohexomutase alpha/beta/alpha" evidence="7">
    <location>
        <begin position="482"/>
        <end position="516"/>
    </location>
</feature>
<evidence type="ECO:0000259" key="8">
    <source>
        <dbReference type="Pfam" id="PF02879"/>
    </source>
</evidence>
<feature type="domain" description="Alpha-D-phosphohexomutase alpha/beta/alpha" evidence="7">
    <location>
        <begin position="1"/>
        <end position="55"/>
    </location>
</feature>
<evidence type="ECO:0000313" key="10">
    <source>
        <dbReference type="EMBL" id="CAF1183488.1"/>
    </source>
</evidence>
<gene>
    <name evidence="10" type="ORF">EDS130_LOCUS24383</name>
</gene>
<keyword evidence="3" id="KW-0597">Phosphoprotein</keyword>
<evidence type="ECO:0000259" key="9">
    <source>
        <dbReference type="Pfam" id="PF02880"/>
    </source>
</evidence>
<dbReference type="InterPro" id="IPR005844">
    <property type="entry name" value="A-D-PHexomutase_a/b/a-I"/>
</dbReference>
<evidence type="ECO:0000256" key="6">
    <source>
        <dbReference type="ARBA" id="ARBA00023235"/>
    </source>
</evidence>
<dbReference type="GO" id="GO:0005975">
    <property type="term" value="P:carbohydrate metabolic process"/>
    <property type="evidence" value="ECO:0007669"/>
    <property type="project" value="InterPro"/>
</dbReference>
<evidence type="ECO:0000256" key="2">
    <source>
        <dbReference type="ARBA" id="ARBA00010231"/>
    </source>
</evidence>
<evidence type="ECO:0008006" key="12">
    <source>
        <dbReference type="Google" id="ProtNLM"/>
    </source>
</evidence>
<dbReference type="SUPFAM" id="SSF53738">
    <property type="entry name" value="Phosphoglucomutase, first 3 domains"/>
    <property type="match status" value="6"/>
</dbReference>
<comment type="cofactor">
    <cofactor evidence="1">
        <name>Mg(2+)</name>
        <dbReference type="ChEBI" id="CHEBI:18420"/>
    </cofactor>
</comment>
<dbReference type="PANTHER" id="PTHR45745:SF1">
    <property type="entry name" value="PHOSPHOGLUCOMUTASE 2B-RELATED"/>
    <property type="match status" value="1"/>
</dbReference>
<reference evidence="10" key="1">
    <citation type="submission" date="2021-02" db="EMBL/GenBank/DDBJ databases">
        <authorList>
            <person name="Nowell W R."/>
        </authorList>
    </citation>
    <scope>NUCLEOTIDE SEQUENCE</scope>
</reference>
<dbReference type="GO" id="GO:0006166">
    <property type="term" value="P:purine ribonucleoside salvage"/>
    <property type="evidence" value="ECO:0007669"/>
    <property type="project" value="TreeGrafter"/>
</dbReference>
<comment type="similarity">
    <text evidence="2">Belongs to the phosphohexose mutase family.</text>
</comment>
<accession>A0A814V0P8</accession>
<dbReference type="InterPro" id="IPR016055">
    <property type="entry name" value="A-D-PHexomutase_a/b/a-I/II/III"/>
</dbReference>
<evidence type="ECO:0000313" key="11">
    <source>
        <dbReference type="Proteomes" id="UP000663852"/>
    </source>
</evidence>
<keyword evidence="5" id="KW-0460">Magnesium</keyword>
<evidence type="ECO:0000256" key="5">
    <source>
        <dbReference type="ARBA" id="ARBA00022842"/>
    </source>
</evidence>
<evidence type="ECO:0000256" key="1">
    <source>
        <dbReference type="ARBA" id="ARBA00001946"/>
    </source>
</evidence>
<dbReference type="InterPro" id="IPR005846">
    <property type="entry name" value="A-D-PHexomutase_a/b/a-III"/>
</dbReference>
<dbReference type="Gene3D" id="3.40.120.10">
    <property type="entry name" value="Alpha-D-Glucose-1,6-Bisphosphate, subunit A, domain 3"/>
    <property type="match status" value="6"/>
</dbReference>
<dbReference type="InterPro" id="IPR005845">
    <property type="entry name" value="A-D-PHexomutase_a/b/a-II"/>
</dbReference>
<keyword evidence="4" id="KW-0479">Metal-binding</keyword>
<organism evidence="10 11">
    <name type="scientific">Adineta ricciae</name>
    <name type="common">Rotifer</name>
    <dbReference type="NCBI Taxonomy" id="249248"/>
    <lineage>
        <taxon>Eukaryota</taxon>
        <taxon>Metazoa</taxon>
        <taxon>Spiralia</taxon>
        <taxon>Gnathifera</taxon>
        <taxon>Rotifera</taxon>
        <taxon>Eurotatoria</taxon>
        <taxon>Bdelloidea</taxon>
        <taxon>Adinetida</taxon>
        <taxon>Adinetidae</taxon>
        <taxon>Adineta</taxon>
    </lineage>
</organism>
<comment type="caution">
    <text evidence="10">The sequence shown here is derived from an EMBL/GenBank/DDBJ whole genome shotgun (WGS) entry which is preliminary data.</text>
</comment>
<protein>
    <recommendedName>
        <fullName evidence="12">Phosphoglucomutase-2</fullName>
    </recommendedName>
</protein>
<dbReference type="GO" id="GO:0008973">
    <property type="term" value="F:phosphopentomutase activity"/>
    <property type="evidence" value="ECO:0007669"/>
    <property type="project" value="TreeGrafter"/>
</dbReference>
<dbReference type="PROSITE" id="PS00710">
    <property type="entry name" value="PGM_PMM"/>
    <property type="match status" value="1"/>
</dbReference>
<dbReference type="Pfam" id="PF02879">
    <property type="entry name" value="PGM_PMM_II"/>
    <property type="match status" value="2"/>
</dbReference>
<dbReference type="PANTHER" id="PTHR45745">
    <property type="entry name" value="PHOSPHOMANNOMUTASE 45A"/>
    <property type="match status" value="1"/>
</dbReference>
<dbReference type="EMBL" id="CAJNOJ010000138">
    <property type="protein sequence ID" value="CAF1183488.1"/>
    <property type="molecule type" value="Genomic_DNA"/>
</dbReference>
<dbReference type="CDD" id="cd05799">
    <property type="entry name" value="PGM2"/>
    <property type="match status" value="2"/>
</dbReference>
<evidence type="ECO:0000256" key="4">
    <source>
        <dbReference type="ARBA" id="ARBA00022723"/>
    </source>
</evidence>
<dbReference type="OrthoDB" id="8300170at2759"/>
<dbReference type="SUPFAM" id="SSF55957">
    <property type="entry name" value="Phosphoglucomutase, C-terminal domain"/>
    <property type="match status" value="2"/>
</dbReference>
<dbReference type="Pfam" id="PF02880">
    <property type="entry name" value="PGM_PMM_III"/>
    <property type="match status" value="2"/>
</dbReference>
<feature type="domain" description="Alpha-D-phosphohexomutase alpha/beta/alpha" evidence="8">
    <location>
        <begin position="547"/>
        <end position="651"/>
    </location>
</feature>
<evidence type="ECO:0000256" key="3">
    <source>
        <dbReference type="ARBA" id="ARBA00022553"/>
    </source>
</evidence>
<dbReference type="GO" id="GO:0005634">
    <property type="term" value="C:nucleus"/>
    <property type="evidence" value="ECO:0007669"/>
    <property type="project" value="TreeGrafter"/>
</dbReference>
<dbReference type="GO" id="GO:0000287">
    <property type="term" value="F:magnesium ion binding"/>
    <property type="evidence" value="ECO:0007669"/>
    <property type="project" value="InterPro"/>
</dbReference>
<feature type="domain" description="Alpha-D-phosphohexomutase alpha/beta/alpha" evidence="9">
    <location>
        <begin position="667"/>
        <end position="788"/>
    </location>
</feature>
<sequence length="1002" mass="114346">MISFAVKKLKCQAGIVVTASHNPKEDNGYKVYWNNGAQIISPVDVKIAEEIEKNLEPWKDKAWQLDILDKNKSKLVSDPIDEVCDMYMSELSKLIHFPEINATVPLKFAYTPVHGVGQPYAERAFATFKFPPFISVQKQSAPDPEFPTVKFPNPEEGKETLACAIQTANEQNVDFILATDPDADRFALAERDPRENSETGWRIFTGNQLGALLGWYQWFTWRNRNPTVDVKDVYMIYSTVSSHILKSIAEVEGFNTIETLTGFKWIGNKAHELLNDKKHVLFAFEESIGFMCDAHNVLDKDGISAMCVGAEMCAYLKSIGRTLHQQLREVSILYGYHINSNSYVTCNQTDVMLKIFDRLRHFDKNDSENSPVGRTKEKDSEQKTLVQYSNKLKSHIGDDENEAVDKKKKEESYVYPKNCGHYTIVGIRDLTVGIEVDFRDGGKDKKPVLPCSSANQMITFYFDNGCEMTLRASGTEPKIKCHNPKEDNGYKVYWNNGAQIISPVDVKIAEEIEKNLEPWEGKAWQLDILDKNKSELVSDPIDEVCDMYMSELSKLIHFPEINATVPLKFAYTPVHGVGQPYAERAFATFRFPPFISVQKQSAPDPEFPTVKFPNPEEGKETLACAIQTANEQNVDFILATDPDADRFALAERDPREDSETGWRIFTGNQLGALLGWYQWFTWRNRNPTVDVKDVYMLYSTVSSHILKSIAKVEGFNTIETLTGFKWIGNKAHELLNDRKHVLFAFEESIGFMCDAHNVLDKDGISAMCVGAEMCAYLKSIGRTLHQQLREVSILYGYHINNNSYVTCNQTDVMLKIFNRLRHFDQNDSQNSPVGRTKERDSEQKTLVQYSNKLKSHIGDDENEAVDKKKKDESYVYPKNCGHYTIVGIRDLTVGIEVDFRDGGKDKKPVLPCSSANQMITFYFDNGCEMTLRASGTEPKIKWYSEIRKKRENAEPTNENPMIDDENFRQETRKELEDLVDMVVKEFLQPEKNHLGERETSRK</sequence>
<keyword evidence="6" id="KW-0413">Isomerase</keyword>
<name>A0A814V0P8_ADIRI</name>
<feature type="domain" description="Alpha-D-phosphohexomutase alpha/beta/alpha" evidence="9">
    <location>
        <begin position="206"/>
        <end position="327"/>
    </location>
</feature>
<dbReference type="InterPro" id="IPR016066">
    <property type="entry name" value="A-D-PHexomutase_CS"/>
</dbReference>
<dbReference type="Pfam" id="PF02878">
    <property type="entry name" value="PGM_PMM_I"/>
    <property type="match status" value="2"/>
</dbReference>
<dbReference type="InterPro" id="IPR005841">
    <property type="entry name" value="Alpha-D-phosphohexomutase_SF"/>
</dbReference>
<dbReference type="PRINTS" id="PR00509">
    <property type="entry name" value="PGMPMM"/>
</dbReference>
<evidence type="ECO:0000259" key="7">
    <source>
        <dbReference type="Pfam" id="PF02878"/>
    </source>
</evidence>
<dbReference type="InterPro" id="IPR036900">
    <property type="entry name" value="A-D-PHexomutase_C_sf"/>
</dbReference>
<feature type="domain" description="Alpha-D-phosphohexomutase alpha/beta/alpha" evidence="8">
    <location>
        <begin position="86"/>
        <end position="190"/>
    </location>
</feature>